<reference evidence="7 8" key="1">
    <citation type="submission" date="2018-06" db="EMBL/GenBank/DDBJ databases">
        <authorList>
            <consortium name="Pathogen Informatics"/>
            <person name="Doyle S."/>
        </authorList>
    </citation>
    <scope>NUCLEOTIDE SEQUENCE [LARGE SCALE GENOMIC DNA]</scope>
    <source>
        <strain evidence="7 8">NCTC10529</strain>
    </source>
</reference>
<evidence type="ECO:0000256" key="5">
    <source>
        <dbReference type="SAM" id="Phobius"/>
    </source>
</evidence>
<dbReference type="EMBL" id="LS483426">
    <property type="protein sequence ID" value="SQH25579.1"/>
    <property type="molecule type" value="Genomic_DNA"/>
</dbReference>
<keyword evidence="3 5" id="KW-1133">Transmembrane helix</keyword>
<feature type="transmembrane region" description="Helical" evidence="5">
    <location>
        <begin position="180"/>
        <end position="200"/>
    </location>
</feature>
<evidence type="ECO:0000259" key="6">
    <source>
        <dbReference type="Pfam" id="PF00892"/>
    </source>
</evidence>
<evidence type="ECO:0000256" key="3">
    <source>
        <dbReference type="ARBA" id="ARBA00022989"/>
    </source>
</evidence>
<dbReference type="Gene3D" id="1.10.3730.20">
    <property type="match status" value="1"/>
</dbReference>
<feature type="transmembrane region" description="Helical" evidence="5">
    <location>
        <begin position="241"/>
        <end position="260"/>
    </location>
</feature>
<feature type="transmembrane region" description="Helical" evidence="5">
    <location>
        <begin position="125"/>
        <end position="144"/>
    </location>
</feature>
<evidence type="ECO:0000256" key="4">
    <source>
        <dbReference type="ARBA" id="ARBA00023136"/>
    </source>
</evidence>
<dbReference type="Pfam" id="PF00892">
    <property type="entry name" value="EamA"/>
    <property type="match status" value="2"/>
</dbReference>
<feature type="domain" description="EamA" evidence="6">
    <location>
        <begin position="10"/>
        <end position="141"/>
    </location>
</feature>
<feature type="transmembrane region" description="Helical" evidence="5">
    <location>
        <begin position="43"/>
        <end position="61"/>
    </location>
</feature>
<protein>
    <submittedName>
        <fullName evidence="7">Predicted permease, DMT superfamily</fullName>
    </submittedName>
</protein>
<evidence type="ECO:0000256" key="2">
    <source>
        <dbReference type="ARBA" id="ARBA00022692"/>
    </source>
</evidence>
<keyword evidence="4 5" id="KW-0472">Membrane</keyword>
<sequence length="290" mass="31651">MTSTHKDPLGSAWIIVAAVLFTVMGILVKYAVQHFAMNSYELVFWRVLFAVIFLATQAACTQKSFYTPRPMQHIWRGLAGTGGLLFYFYGIAHLPLATAITINTTSPLFLAILSLVLFREPPTRLIWFALITGLLGIIVLLQPTLDSGQIGHAIIALGGGVCSAYAYLKVRELSRAGEPAWRVVLYFSAVAAVVSAIPTTYFGWRGINGDNWLVLLGIGLSAMLAQLAMTRAYHVGRTFTVSALSYLNIVFGTLYGMWFLHETAGWADWLGIAMIIGSGVISSLPVQKKS</sequence>
<name>A0AAX2J6D6_KINKI</name>
<comment type="subcellular location">
    <subcellularLocation>
        <location evidence="1">Membrane</location>
        <topology evidence="1">Multi-pass membrane protein</topology>
    </subcellularLocation>
</comment>
<dbReference type="PANTHER" id="PTHR22911:SF6">
    <property type="entry name" value="SOLUTE CARRIER FAMILY 35 MEMBER G1"/>
    <property type="match status" value="1"/>
</dbReference>
<dbReference type="InterPro" id="IPR000620">
    <property type="entry name" value="EamA_dom"/>
</dbReference>
<accession>A0AAX2J6D6</accession>
<keyword evidence="2 5" id="KW-0812">Transmembrane</keyword>
<dbReference type="GeneID" id="93263051"/>
<feature type="transmembrane region" description="Helical" evidence="5">
    <location>
        <begin position="73"/>
        <end position="90"/>
    </location>
</feature>
<proteinExistence type="predicted"/>
<dbReference type="SUPFAM" id="SSF103481">
    <property type="entry name" value="Multidrug resistance efflux transporter EmrE"/>
    <property type="match status" value="2"/>
</dbReference>
<feature type="transmembrane region" description="Helical" evidence="5">
    <location>
        <begin position="266"/>
        <end position="286"/>
    </location>
</feature>
<feature type="transmembrane region" description="Helical" evidence="5">
    <location>
        <begin position="150"/>
        <end position="168"/>
    </location>
</feature>
<feature type="domain" description="EamA" evidence="6">
    <location>
        <begin position="154"/>
        <end position="281"/>
    </location>
</feature>
<dbReference type="RefSeq" id="WP_003786300.1">
    <property type="nucleotide sequence ID" value="NZ_CP091518.1"/>
</dbReference>
<evidence type="ECO:0000256" key="1">
    <source>
        <dbReference type="ARBA" id="ARBA00004141"/>
    </source>
</evidence>
<evidence type="ECO:0000313" key="8">
    <source>
        <dbReference type="Proteomes" id="UP000248598"/>
    </source>
</evidence>
<evidence type="ECO:0000313" key="7">
    <source>
        <dbReference type="EMBL" id="SQH25579.1"/>
    </source>
</evidence>
<gene>
    <name evidence="7" type="ORF">NCTC10529_01780</name>
</gene>
<organism evidence="7 8">
    <name type="scientific">Kingella kingae</name>
    <dbReference type="NCBI Taxonomy" id="504"/>
    <lineage>
        <taxon>Bacteria</taxon>
        <taxon>Pseudomonadati</taxon>
        <taxon>Pseudomonadota</taxon>
        <taxon>Betaproteobacteria</taxon>
        <taxon>Neisseriales</taxon>
        <taxon>Neisseriaceae</taxon>
        <taxon>Kingella</taxon>
    </lineage>
</organism>
<feature type="transmembrane region" description="Helical" evidence="5">
    <location>
        <begin position="12"/>
        <end position="31"/>
    </location>
</feature>
<dbReference type="InterPro" id="IPR037185">
    <property type="entry name" value="EmrE-like"/>
</dbReference>
<dbReference type="Proteomes" id="UP000248598">
    <property type="component" value="Chromosome 1"/>
</dbReference>
<dbReference type="AlphaFoldDB" id="A0AAX2J6D6"/>
<feature type="transmembrane region" description="Helical" evidence="5">
    <location>
        <begin position="96"/>
        <end position="118"/>
    </location>
</feature>
<dbReference type="GO" id="GO:0016020">
    <property type="term" value="C:membrane"/>
    <property type="evidence" value="ECO:0007669"/>
    <property type="project" value="UniProtKB-SubCell"/>
</dbReference>
<dbReference type="PANTHER" id="PTHR22911">
    <property type="entry name" value="ACYL-MALONYL CONDENSING ENZYME-RELATED"/>
    <property type="match status" value="1"/>
</dbReference>
<feature type="transmembrane region" description="Helical" evidence="5">
    <location>
        <begin position="212"/>
        <end position="229"/>
    </location>
</feature>